<comment type="similarity">
    <text evidence="1">Belongs to the glycosyl hydrolase 29 family.</text>
</comment>
<reference evidence="7 8" key="1">
    <citation type="submission" date="2016-11" db="EMBL/GenBank/DDBJ databases">
        <authorList>
            <person name="Jaros S."/>
            <person name="Januszkiewicz K."/>
            <person name="Wedrychowicz H."/>
        </authorList>
    </citation>
    <scope>NUCLEOTIDE SEQUENCE [LARGE SCALE GENOMIC DNA]</scope>
    <source>
        <strain evidence="7 8">DSM 12906</strain>
    </source>
</reference>
<dbReference type="SUPFAM" id="SSF49785">
    <property type="entry name" value="Galactose-binding domain-like"/>
    <property type="match status" value="1"/>
</dbReference>
<keyword evidence="5" id="KW-0326">Glycosidase</keyword>
<sequence length="751" mass="80845">MQTDDGGDLGRVDLDVRFAGSLVGSGHYTTQGEILRGSLRGLTGLETQVAGQGVRLNGAGQGIGFVPTAPLTFPEDAAVVVELAFSLEAPTTQAFTTLLKSPSFVVGFDPDDLWVGPSSEARIGLPGAGPVSPGARHTLSLKLRRSGERLNVAAWLDGVTLGPVAWPWQGQADSSRWVFGNGGAGDSGFHGILHRVRIAEGGAPFALQATSGTRRADVGLPDNAGLPGDEGADDLCGLEPGNYVDVRPTDSPSTILKKAALLRPTPAQALWQEEGLTAFIHFGINTFYGQEWGNGTEVPAAFDPVEVDAEGWVKTLRETGFRTVILTLKHHDGFALWPTRYSRHSVAASPWADGKGDIARDLTDAARRLGVKVGFYLSPADSNAELNGLFGNGSPRKPRRIPTLVPEDDRTGSDLPRFEYEATDYGALFLNTLYEILTQYGKVHEVWFDGAQGNTAAGESYDYAAFYDLIHRLQPDANIAVGGRDIRWVGNELGVAREDEWATVAIIDGGEGAIRPVEDDHFAQDTGSDQQLVRAVRSGRANRLHWWPTESDMKITSGWFAHADDEPKTAAELLTHYEDTYGRNSVMLLNVPPTVNGRFSDEVTGALEEFARERRKAFTLDHALGVRVRVDGASVANLTDGDPRHGPTVADGAPSSFELDLGEPRSVARIGLSEAILRSGQNVRGFVVEADLDGWGEVGRGGVVGAHRIVKLARPVAARRWRIRVTSARGAYTLSSINLWEQLDLDPASEP</sequence>
<organism evidence="7 8">
    <name type="scientific">Tessaracoccus bendigoensis DSM 12906</name>
    <dbReference type="NCBI Taxonomy" id="1123357"/>
    <lineage>
        <taxon>Bacteria</taxon>
        <taxon>Bacillati</taxon>
        <taxon>Actinomycetota</taxon>
        <taxon>Actinomycetes</taxon>
        <taxon>Propionibacteriales</taxon>
        <taxon>Propionibacteriaceae</taxon>
        <taxon>Tessaracoccus</taxon>
    </lineage>
</organism>
<dbReference type="SUPFAM" id="SSF51445">
    <property type="entry name" value="(Trans)glycosidases"/>
    <property type="match status" value="1"/>
</dbReference>
<dbReference type="GO" id="GO:0016139">
    <property type="term" value="P:glycoside catabolic process"/>
    <property type="evidence" value="ECO:0007669"/>
    <property type="project" value="TreeGrafter"/>
</dbReference>
<keyword evidence="8" id="KW-1185">Reference proteome</keyword>
<dbReference type="STRING" id="1123357.SAMN02745244_03270"/>
<dbReference type="EMBL" id="FQZG01000082">
    <property type="protein sequence ID" value="SHJ79280.1"/>
    <property type="molecule type" value="Genomic_DNA"/>
</dbReference>
<protein>
    <recommendedName>
        <fullName evidence="2">alpha-L-fucosidase</fullName>
        <ecNumber evidence="2">3.2.1.51</ecNumber>
    </recommendedName>
</protein>
<evidence type="ECO:0000256" key="5">
    <source>
        <dbReference type="ARBA" id="ARBA00023295"/>
    </source>
</evidence>
<dbReference type="GO" id="GO:0004560">
    <property type="term" value="F:alpha-L-fucosidase activity"/>
    <property type="evidence" value="ECO:0007669"/>
    <property type="project" value="InterPro"/>
</dbReference>
<dbReference type="EC" id="3.2.1.51" evidence="2"/>
<dbReference type="InterPro" id="IPR057739">
    <property type="entry name" value="Glyco_hydro_29_N"/>
</dbReference>
<dbReference type="PANTHER" id="PTHR10030:SF37">
    <property type="entry name" value="ALPHA-L-FUCOSIDASE-RELATED"/>
    <property type="match status" value="1"/>
</dbReference>
<dbReference type="Pfam" id="PF01120">
    <property type="entry name" value="Alpha_L_fucos"/>
    <property type="match status" value="1"/>
</dbReference>
<evidence type="ECO:0000256" key="2">
    <source>
        <dbReference type="ARBA" id="ARBA00012662"/>
    </source>
</evidence>
<dbReference type="AlphaFoldDB" id="A0A1M6M7B2"/>
<gene>
    <name evidence="7" type="ORF">SAMN02745244_03270</name>
</gene>
<dbReference type="PANTHER" id="PTHR10030">
    <property type="entry name" value="ALPHA-L-FUCOSIDASE"/>
    <property type="match status" value="1"/>
</dbReference>
<proteinExistence type="inferred from homology"/>
<keyword evidence="4" id="KW-0378">Hydrolase</keyword>
<dbReference type="Proteomes" id="UP000184512">
    <property type="component" value="Unassembled WGS sequence"/>
</dbReference>
<dbReference type="GO" id="GO:0005764">
    <property type="term" value="C:lysosome"/>
    <property type="evidence" value="ECO:0007669"/>
    <property type="project" value="TreeGrafter"/>
</dbReference>
<dbReference type="Gene3D" id="2.60.120.260">
    <property type="entry name" value="Galactose-binding domain-like"/>
    <property type="match status" value="1"/>
</dbReference>
<feature type="domain" description="Glycoside hydrolase family 29 N-terminal" evidence="6">
    <location>
        <begin position="288"/>
        <end position="610"/>
    </location>
</feature>
<evidence type="ECO:0000256" key="3">
    <source>
        <dbReference type="ARBA" id="ARBA00022729"/>
    </source>
</evidence>
<dbReference type="Gene3D" id="3.20.20.80">
    <property type="entry name" value="Glycosidases"/>
    <property type="match status" value="1"/>
</dbReference>
<name>A0A1M6M7B2_9ACTN</name>
<accession>A0A1M6M7B2</accession>
<dbReference type="OrthoDB" id="5526311at2"/>
<dbReference type="InterPro" id="IPR008979">
    <property type="entry name" value="Galactose-bd-like_sf"/>
</dbReference>
<evidence type="ECO:0000256" key="4">
    <source>
        <dbReference type="ARBA" id="ARBA00022801"/>
    </source>
</evidence>
<dbReference type="GO" id="GO:0006004">
    <property type="term" value="P:fucose metabolic process"/>
    <property type="evidence" value="ECO:0007669"/>
    <property type="project" value="TreeGrafter"/>
</dbReference>
<evidence type="ECO:0000313" key="8">
    <source>
        <dbReference type="Proteomes" id="UP000184512"/>
    </source>
</evidence>
<evidence type="ECO:0000259" key="6">
    <source>
        <dbReference type="Pfam" id="PF01120"/>
    </source>
</evidence>
<evidence type="ECO:0000313" key="7">
    <source>
        <dbReference type="EMBL" id="SHJ79280.1"/>
    </source>
</evidence>
<dbReference type="InterPro" id="IPR000933">
    <property type="entry name" value="Glyco_hydro_29"/>
</dbReference>
<dbReference type="RefSeq" id="WP_084189681.1">
    <property type="nucleotide sequence ID" value="NZ_FQZG01000082.1"/>
</dbReference>
<dbReference type="SMART" id="SM00812">
    <property type="entry name" value="Alpha_L_fucos"/>
    <property type="match status" value="1"/>
</dbReference>
<keyword evidence="3" id="KW-0732">Signal</keyword>
<evidence type="ECO:0000256" key="1">
    <source>
        <dbReference type="ARBA" id="ARBA00007951"/>
    </source>
</evidence>
<dbReference type="InterPro" id="IPR017853">
    <property type="entry name" value="GH"/>
</dbReference>